<proteinExistence type="predicted"/>
<name>A0A4C1WI46_EUMVA</name>
<evidence type="ECO:0000313" key="2">
    <source>
        <dbReference type="EMBL" id="GBP49785.1"/>
    </source>
</evidence>
<comment type="caution">
    <text evidence="2">The sequence shown here is derived from an EMBL/GenBank/DDBJ whole genome shotgun (WGS) entry which is preliminary data.</text>
</comment>
<sequence length="241" mass="27394">MHDAARSRETGVAVQPDTPSVELQSIGADEEEEEKHLNRLLDMRSGSRLQNPLIDKNCCNNNEDEADEKRSGRHLTADTEENVLAVEKLVQENRRTSYEEIQRILQTGSGNVHEVIHGHLRVGRHESTHSTRRQNRAGVPQGSTLLPLLYSEYTNDIPRPSSGVQLTLFADDTALYIAARRFPRKPKLIQSAYLKKARITPFFTTTNHQIKRNQQLYQSSMPVERRNKSISEPLKSTIFGL</sequence>
<protein>
    <submittedName>
        <fullName evidence="2">Uncharacterized protein</fullName>
    </submittedName>
</protein>
<dbReference type="Proteomes" id="UP000299102">
    <property type="component" value="Unassembled WGS sequence"/>
</dbReference>
<accession>A0A4C1WI46</accession>
<gene>
    <name evidence="2" type="ORF">EVAR_81405_1</name>
</gene>
<dbReference type="EMBL" id="BGZK01000552">
    <property type="protein sequence ID" value="GBP49785.1"/>
    <property type="molecule type" value="Genomic_DNA"/>
</dbReference>
<dbReference type="OrthoDB" id="6627393at2759"/>
<feature type="region of interest" description="Disordered" evidence="1">
    <location>
        <begin position="54"/>
        <end position="73"/>
    </location>
</feature>
<dbReference type="AlphaFoldDB" id="A0A4C1WI46"/>
<feature type="region of interest" description="Disordered" evidence="1">
    <location>
        <begin position="1"/>
        <end position="35"/>
    </location>
</feature>
<organism evidence="2 3">
    <name type="scientific">Eumeta variegata</name>
    <name type="common">Bagworm moth</name>
    <name type="synonym">Eumeta japonica</name>
    <dbReference type="NCBI Taxonomy" id="151549"/>
    <lineage>
        <taxon>Eukaryota</taxon>
        <taxon>Metazoa</taxon>
        <taxon>Ecdysozoa</taxon>
        <taxon>Arthropoda</taxon>
        <taxon>Hexapoda</taxon>
        <taxon>Insecta</taxon>
        <taxon>Pterygota</taxon>
        <taxon>Neoptera</taxon>
        <taxon>Endopterygota</taxon>
        <taxon>Lepidoptera</taxon>
        <taxon>Glossata</taxon>
        <taxon>Ditrysia</taxon>
        <taxon>Tineoidea</taxon>
        <taxon>Psychidae</taxon>
        <taxon>Oiketicinae</taxon>
        <taxon>Eumeta</taxon>
    </lineage>
</organism>
<evidence type="ECO:0000256" key="1">
    <source>
        <dbReference type="SAM" id="MobiDB-lite"/>
    </source>
</evidence>
<keyword evidence="3" id="KW-1185">Reference proteome</keyword>
<dbReference type="STRING" id="151549.A0A4C1WI46"/>
<reference evidence="2 3" key="1">
    <citation type="journal article" date="2019" name="Commun. Biol.">
        <title>The bagworm genome reveals a unique fibroin gene that provides high tensile strength.</title>
        <authorList>
            <person name="Kono N."/>
            <person name="Nakamura H."/>
            <person name="Ohtoshi R."/>
            <person name="Tomita M."/>
            <person name="Numata K."/>
            <person name="Arakawa K."/>
        </authorList>
    </citation>
    <scope>NUCLEOTIDE SEQUENCE [LARGE SCALE GENOMIC DNA]</scope>
</reference>
<evidence type="ECO:0000313" key="3">
    <source>
        <dbReference type="Proteomes" id="UP000299102"/>
    </source>
</evidence>